<evidence type="ECO:0000256" key="4">
    <source>
        <dbReference type="ARBA" id="ARBA00021096"/>
    </source>
</evidence>
<name>A0A649UCG0_9HYME</name>
<evidence type="ECO:0000256" key="6">
    <source>
        <dbReference type="ARBA" id="ARBA00022982"/>
    </source>
</evidence>
<dbReference type="EC" id="7.1.1.2" evidence="3 10"/>
<feature type="transmembrane region" description="Helical" evidence="10">
    <location>
        <begin position="171"/>
        <end position="195"/>
    </location>
</feature>
<keyword evidence="10 13" id="KW-0496">Mitochondrion</keyword>
<feature type="domain" description="NADH:quinone oxidoreductase/Mrp antiporter transmembrane" evidence="11">
    <location>
        <begin position="104"/>
        <end position="379"/>
    </location>
</feature>
<keyword evidence="7 10" id="KW-1133">Transmembrane helix</keyword>
<dbReference type="AlphaFoldDB" id="A0A649UCG0"/>
<keyword evidence="10" id="KW-0830">Ubiquinone</keyword>
<feature type="transmembrane region" description="Helical" evidence="10">
    <location>
        <begin position="445"/>
        <end position="464"/>
    </location>
</feature>
<dbReference type="Pfam" id="PF00361">
    <property type="entry name" value="Proton_antipo_M"/>
    <property type="match status" value="1"/>
</dbReference>
<feature type="transmembrane region" description="Helical" evidence="10">
    <location>
        <begin position="476"/>
        <end position="496"/>
    </location>
</feature>
<geneLocation type="mitochondrion" evidence="13"/>
<feature type="transmembrane region" description="Helical" evidence="10">
    <location>
        <begin position="85"/>
        <end position="101"/>
    </location>
</feature>
<dbReference type="GO" id="GO:0016020">
    <property type="term" value="C:membrane"/>
    <property type="evidence" value="ECO:0007669"/>
    <property type="project" value="UniProtKB-SubCell"/>
</dbReference>
<comment type="function">
    <text evidence="1">Core subunit of the mitochondrial membrane respiratory chain NADH dehydrogenase (Complex I) that is believed to belong to the minimal assembly required for catalysis. Complex I functions in the transfer of electrons from NADH to the respiratory chain. The immediate electron acceptor for the enzyme is believed to be ubiquinone.</text>
</comment>
<feature type="transmembrane region" description="Helical" evidence="10">
    <location>
        <begin position="46"/>
        <end position="73"/>
    </location>
</feature>
<dbReference type="RefSeq" id="YP_009711058.1">
    <property type="nucleotide sequence ID" value="NC_045215.1"/>
</dbReference>
<accession>A0A649UCG0</accession>
<keyword evidence="6" id="KW-0249">Electron transport</keyword>
<dbReference type="Pfam" id="PF00662">
    <property type="entry name" value="Proton_antipo_N"/>
    <property type="match status" value="1"/>
</dbReference>
<feature type="transmembrane region" description="Helical" evidence="10">
    <location>
        <begin position="416"/>
        <end position="433"/>
    </location>
</feature>
<evidence type="ECO:0000256" key="5">
    <source>
        <dbReference type="ARBA" id="ARBA00022692"/>
    </source>
</evidence>
<evidence type="ECO:0000256" key="10">
    <source>
        <dbReference type="RuleBase" id="RU003404"/>
    </source>
</evidence>
<dbReference type="PANTHER" id="PTHR42829">
    <property type="entry name" value="NADH-UBIQUINONE OXIDOREDUCTASE CHAIN 5"/>
    <property type="match status" value="1"/>
</dbReference>
<dbReference type="GeneID" id="42438680"/>
<comment type="catalytic activity">
    <reaction evidence="9 10">
        <text>a ubiquinone + NADH + 5 H(+)(in) = a ubiquinol + NAD(+) + 4 H(+)(out)</text>
        <dbReference type="Rhea" id="RHEA:29091"/>
        <dbReference type="Rhea" id="RHEA-COMP:9565"/>
        <dbReference type="Rhea" id="RHEA-COMP:9566"/>
        <dbReference type="ChEBI" id="CHEBI:15378"/>
        <dbReference type="ChEBI" id="CHEBI:16389"/>
        <dbReference type="ChEBI" id="CHEBI:17976"/>
        <dbReference type="ChEBI" id="CHEBI:57540"/>
        <dbReference type="ChEBI" id="CHEBI:57945"/>
        <dbReference type="EC" id="7.1.1.2"/>
    </reaction>
</comment>
<evidence type="ECO:0000256" key="1">
    <source>
        <dbReference type="ARBA" id="ARBA00003257"/>
    </source>
</evidence>
<dbReference type="GO" id="GO:0015990">
    <property type="term" value="P:electron transport coupled proton transport"/>
    <property type="evidence" value="ECO:0007669"/>
    <property type="project" value="TreeGrafter"/>
</dbReference>
<keyword evidence="5 10" id="KW-0812">Transmembrane</keyword>
<feature type="transmembrane region" description="Helical" evidence="10">
    <location>
        <begin position="367"/>
        <end position="395"/>
    </location>
</feature>
<dbReference type="GO" id="GO:0042773">
    <property type="term" value="P:ATP synthesis coupled electron transport"/>
    <property type="evidence" value="ECO:0007669"/>
    <property type="project" value="InterPro"/>
</dbReference>
<feature type="transmembrane region" description="Helical" evidence="10">
    <location>
        <begin position="287"/>
        <end position="308"/>
    </location>
</feature>
<keyword evidence="10" id="KW-0813">Transport</keyword>
<evidence type="ECO:0000256" key="7">
    <source>
        <dbReference type="ARBA" id="ARBA00022989"/>
    </source>
</evidence>
<feature type="transmembrane region" description="Helical" evidence="10">
    <location>
        <begin position="237"/>
        <end position="255"/>
    </location>
</feature>
<feature type="transmembrane region" description="Helical" evidence="10">
    <location>
        <begin position="7"/>
        <end position="26"/>
    </location>
</feature>
<feature type="transmembrane region" description="Helical" evidence="10">
    <location>
        <begin position="147"/>
        <end position="165"/>
    </location>
</feature>
<gene>
    <name evidence="13" type="primary">ND5</name>
</gene>
<reference evidence="13" key="1">
    <citation type="journal article" date="2019" name="Mitochondrial DNA Part B Resour">
        <title>The complete mitochondrial genome of an edible wasp Vespula flaviceps (Hymenoptera, Vespidae).</title>
        <authorList>
            <person name="Zhao M."/>
            <person name="Wang C.-Y."/>
            <person name="Wang J.-D."/>
            <person name="He Z."/>
            <person name="Xu H.-C."/>
            <person name="Feng Y."/>
        </authorList>
    </citation>
    <scope>NUCLEOTIDE SEQUENCE</scope>
</reference>
<evidence type="ECO:0000256" key="2">
    <source>
        <dbReference type="ARBA" id="ARBA00004141"/>
    </source>
</evidence>
<dbReference type="GO" id="GO:0003954">
    <property type="term" value="F:NADH dehydrogenase activity"/>
    <property type="evidence" value="ECO:0007669"/>
    <property type="project" value="TreeGrafter"/>
</dbReference>
<feature type="domain" description="NADH-Ubiquinone oxidoreductase (complex I) chain 5 N-terminal" evidence="12">
    <location>
        <begin position="37"/>
        <end position="86"/>
    </location>
</feature>
<feature type="transmembrane region" description="Helical" evidence="10">
    <location>
        <begin position="329"/>
        <end position="347"/>
    </location>
</feature>
<sequence>MLIMNIFFFFAIGLLMMVFSLIFLYLKMSLLMEWVFMFVNSMNMEFMIYLDWISLMFLSLVLTISSFVMMYSLKYMEGDKYIDRFFLLLMMFVLSMLFLIICPNIMGLLLGWDGLGLISYCLVIYYQNSKSFNSGMITVLLNRVGDVGILMMISLLVILGSWNLMFYEMEFFLLSLLMVMSAFTKSAQLPFSVWLPLAMAAPTPVSSLVHSSTLVTAGVYLLMRYNYFLMDNNIMELMLFISSSTMFMSGLMANFEFDLKKIIALSTLSQLGLMMSILSLGKVDLGFMHLVIHALFKSLLFMCSGILIHQMNNNQDIRFMGSLISYYPFVSVVFFISLLSLCGFPFFSGYYSKDLIMEVFLMSKTNLFSLLMLLIATLFTVSYSVRLVILVFFNYINKSNYFILVSEDCLMSMSMVLLYFYSLMIGHFLISLIDEDLVILNLFEKLLVLQICLVGVFLGWVFSFKDFIKMSNLTKLYLSSMWGLNILYSKISYYPMKFSFMLYSTFDKGILEYLFVYNMKKGFLKSFLSFLSLNYFVYLNLFTLLYVLVLLALAMINMSMVEEMDLEYLESKLESA</sequence>
<proteinExistence type="inferred from homology"/>
<dbReference type="PRINTS" id="PR01434">
    <property type="entry name" value="NADHDHGNASE5"/>
</dbReference>
<dbReference type="InterPro" id="IPR001750">
    <property type="entry name" value="ND/Mrp_TM"/>
</dbReference>
<evidence type="ECO:0000259" key="11">
    <source>
        <dbReference type="Pfam" id="PF00361"/>
    </source>
</evidence>
<organism evidence="13">
    <name type="scientific">Vespula flaviceps</name>
    <dbReference type="NCBI Taxonomy" id="1475057"/>
    <lineage>
        <taxon>Eukaryota</taxon>
        <taxon>Metazoa</taxon>
        <taxon>Ecdysozoa</taxon>
        <taxon>Arthropoda</taxon>
        <taxon>Hexapoda</taxon>
        <taxon>Insecta</taxon>
        <taxon>Pterygota</taxon>
        <taxon>Neoptera</taxon>
        <taxon>Endopterygota</taxon>
        <taxon>Hymenoptera</taxon>
        <taxon>Apocrita</taxon>
        <taxon>Aculeata</taxon>
        <taxon>Vespoidea</taxon>
        <taxon>Vespidae</taxon>
        <taxon>Vespinae</taxon>
        <taxon>Vespula</taxon>
    </lineage>
</organism>
<dbReference type="InterPro" id="IPR003945">
    <property type="entry name" value="NU5C-like"/>
</dbReference>
<feature type="transmembrane region" description="Helical" evidence="10">
    <location>
        <begin position="535"/>
        <end position="556"/>
    </location>
</feature>
<evidence type="ECO:0000256" key="8">
    <source>
        <dbReference type="ARBA" id="ARBA00023136"/>
    </source>
</evidence>
<feature type="transmembrane region" description="Helical" evidence="10">
    <location>
        <begin position="262"/>
        <end position="281"/>
    </location>
</feature>
<dbReference type="CTD" id="4540"/>
<dbReference type="GO" id="GO:0008137">
    <property type="term" value="F:NADH dehydrogenase (ubiquinone) activity"/>
    <property type="evidence" value="ECO:0007669"/>
    <property type="project" value="UniProtKB-EC"/>
</dbReference>
<comment type="subcellular location">
    <subcellularLocation>
        <location evidence="2">Membrane</location>
        <topology evidence="2">Multi-pass membrane protein</topology>
    </subcellularLocation>
</comment>
<evidence type="ECO:0000259" key="12">
    <source>
        <dbReference type="Pfam" id="PF00662"/>
    </source>
</evidence>
<dbReference type="EMBL" id="MK248830">
    <property type="protein sequence ID" value="QGI24284.1"/>
    <property type="molecule type" value="Genomic_DNA"/>
</dbReference>
<protein>
    <recommendedName>
        <fullName evidence="4 10">NADH-ubiquinone oxidoreductase chain 5</fullName>
        <ecNumber evidence="3 10">7.1.1.2</ecNumber>
    </recommendedName>
</protein>
<keyword evidence="8 10" id="KW-0472">Membrane</keyword>
<comment type="function">
    <text evidence="10">Core subunit of the mitochondrial membrane respiratory chain NADH dehydrogenase (Complex I) which catalyzes electron transfer from NADH through the respiratory chain, using ubiquinone as an electron acceptor. Essential for the catalytic activity and assembly of complex I.</text>
</comment>
<evidence type="ECO:0000256" key="3">
    <source>
        <dbReference type="ARBA" id="ARBA00012944"/>
    </source>
</evidence>
<keyword evidence="10" id="KW-0520">NAD</keyword>
<evidence type="ECO:0000313" key="13">
    <source>
        <dbReference type="EMBL" id="QGI24284.1"/>
    </source>
</evidence>
<dbReference type="PANTHER" id="PTHR42829:SF2">
    <property type="entry name" value="NADH-UBIQUINONE OXIDOREDUCTASE CHAIN 5"/>
    <property type="match status" value="1"/>
</dbReference>
<dbReference type="InterPro" id="IPR001516">
    <property type="entry name" value="Proton_antipo_N"/>
</dbReference>
<evidence type="ECO:0000256" key="9">
    <source>
        <dbReference type="ARBA" id="ARBA00049551"/>
    </source>
</evidence>
<comment type="similarity">
    <text evidence="10">Belongs to the complex I subunit 5 family.</text>
</comment>